<evidence type="ECO:0000313" key="2">
    <source>
        <dbReference type="Proteomes" id="UP000295763"/>
    </source>
</evidence>
<evidence type="ECO:0000313" key="1">
    <source>
        <dbReference type="EMBL" id="TCP96562.1"/>
    </source>
</evidence>
<dbReference type="InterPro" id="IPR007337">
    <property type="entry name" value="RelB/DinJ"/>
</dbReference>
<dbReference type="Proteomes" id="UP000295763">
    <property type="component" value="Unassembled WGS sequence"/>
</dbReference>
<sequence length="91" mass="10484">MSQSALYQFRIDPKEKAESFAVLEELGINPAVAIRMFLRQVKINRAIPFNIQTENINQIQGFNSALMNMPKGDDILFEHIEQDARSENWDS</sequence>
<name>A0A4R2TNN9_9PAST</name>
<protein>
    <submittedName>
        <fullName evidence="1">DNA-damage-inducible protein J</fullName>
    </submittedName>
</protein>
<accession>A0A4R2TNN9</accession>
<dbReference type="Pfam" id="PF04221">
    <property type="entry name" value="RelB"/>
    <property type="match status" value="1"/>
</dbReference>
<organism evidence="1 2">
    <name type="scientific">Cricetibacter osteomyelitidis</name>
    <dbReference type="NCBI Taxonomy" id="1521931"/>
    <lineage>
        <taxon>Bacteria</taxon>
        <taxon>Pseudomonadati</taxon>
        <taxon>Pseudomonadota</taxon>
        <taxon>Gammaproteobacteria</taxon>
        <taxon>Pasteurellales</taxon>
        <taxon>Pasteurellaceae</taxon>
        <taxon>Cricetibacter</taxon>
    </lineage>
</organism>
<dbReference type="EMBL" id="SLYB01000004">
    <property type="protein sequence ID" value="TCP96562.1"/>
    <property type="molecule type" value="Genomic_DNA"/>
</dbReference>
<dbReference type="Gene3D" id="1.10.1220.10">
    <property type="entry name" value="Met repressor-like"/>
    <property type="match status" value="1"/>
</dbReference>
<dbReference type="InterPro" id="IPR013321">
    <property type="entry name" value="Arc_rbn_hlx_hlx"/>
</dbReference>
<keyword evidence="2" id="KW-1185">Reference proteome</keyword>
<comment type="caution">
    <text evidence="1">The sequence shown here is derived from an EMBL/GenBank/DDBJ whole genome shotgun (WGS) entry which is preliminary data.</text>
</comment>
<dbReference type="RefSeq" id="WP_131975298.1">
    <property type="nucleotide sequence ID" value="NZ_SLYB01000004.1"/>
</dbReference>
<dbReference type="AlphaFoldDB" id="A0A4R2TNN9"/>
<dbReference type="GO" id="GO:0006355">
    <property type="term" value="P:regulation of DNA-templated transcription"/>
    <property type="evidence" value="ECO:0007669"/>
    <property type="project" value="InterPro"/>
</dbReference>
<gene>
    <name evidence="1" type="ORF">EDC44_10495</name>
</gene>
<reference evidence="1 2" key="1">
    <citation type="submission" date="2019-03" db="EMBL/GenBank/DDBJ databases">
        <title>Genomic Encyclopedia of Type Strains, Phase IV (KMG-IV): sequencing the most valuable type-strain genomes for metagenomic binning, comparative biology and taxonomic classification.</title>
        <authorList>
            <person name="Goeker M."/>
        </authorList>
    </citation>
    <scope>NUCLEOTIDE SEQUENCE [LARGE SCALE GENOMIC DNA]</scope>
    <source>
        <strain evidence="1 2">DSM 28404</strain>
    </source>
</reference>
<dbReference type="NCBIfam" id="TIGR02384">
    <property type="entry name" value="RelB_DinJ"/>
    <property type="match status" value="1"/>
</dbReference>
<proteinExistence type="predicted"/>
<dbReference type="OrthoDB" id="9804867at2"/>